<feature type="compositionally biased region" description="Basic and acidic residues" evidence="1">
    <location>
        <begin position="1238"/>
        <end position="1247"/>
    </location>
</feature>
<organism evidence="4 5">
    <name type="scientific">Natrinema pallidum</name>
    <dbReference type="NCBI Taxonomy" id="69527"/>
    <lineage>
        <taxon>Archaea</taxon>
        <taxon>Methanobacteriati</taxon>
        <taxon>Methanobacteriota</taxon>
        <taxon>Stenosarchaea group</taxon>
        <taxon>Halobacteria</taxon>
        <taxon>Halobacteriales</taxon>
        <taxon>Natrialbaceae</taxon>
        <taxon>Natrinema</taxon>
    </lineage>
</organism>
<dbReference type="InterPro" id="IPR002372">
    <property type="entry name" value="PQQ_rpt_dom"/>
</dbReference>
<reference evidence="5" key="1">
    <citation type="submission" date="2019-05" db="EMBL/GenBank/DDBJ databases">
        <title>Complete Genome Sequence and Methylation Pattern of the Halophilic Archaeon Natrinema pallidum BOL6-1.</title>
        <authorList>
            <person name="DasSarma P."/>
            <person name="DasSarma B.P."/>
            <person name="DasSarma S.L."/>
            <person name="Martinez F.L."/>
            <person name="Guzman D."/>
            <person name="Roberts R.J."/>
            <person name="DasSarma S."/>
        </authorList>
    </citation>
    <scope>NUCLEOTIDE SEQUENCE [LARGE SCALE GENOMIC DNA]</scope>
    <source>
        <strain evidence="5">BOL6-1</strain>
        <plasmid evidence="5">pnpa70</plasmid>
    </source>
</reference>
<dbReference type="SUPFAM" id="SSF50998">
    <property type="entry name" value="Quinoprotein alcohol dehydrogenase-like"/>
    <property type="match status" value="2"/>
</dbReference>
<feature type="domain" description="Pyrrolo-quinoline quinone repeat" evidence="3">
    <location>
        <begin position="369"/>
        <end position="491"/>
    </location>
</feature>
<dbReference type="Pfam" id="PF13360">
    <property type="entry name" value="PQQ_2"/>
    <property type="match status" value="2"/>
</dbReference>
<dbReference type="Gene3D" id="2.40.128.630">
    <property type="match status" value="2"/>
</dbReference>
<evidence type="ECO:0000259" key="3">
    <source>
        <dbReference type="Pfam" id="PF13360"/>
    </source>
</evidence>
<evidence type="ECO:0000313" key="4">
    <source>
        <dbReference type="EMBL" id="QCW05226.1"/>
    </source>
</evidence>
<geneLocation type="plasmid" evidence="5">
    <name>pnpa70</name>
</geneLocation>
<proteinExistence type="predicted"/>
<feature type="transmembrane region" description="Helical" evidence="2">
    <location>
        <begin position="125"/>
        <end position="149"/>
    </location>
</feature>
<dbReference type="EMBL" id="CP040639">
    <property type="protein sequence ID" value="QCW05226.1"/>
    <property type="molecule type" value="Genomic_DNA"/>
</dbReference>
<dbReference type="PANTHER" id="PTHR34512">
    <property type="entry name" value="CELL SURFACE PROTEIN"/>
    <property type="match status" value="1"/>
</dbReference>
<feature type="compositionally biased region" description="Polar residues" evidence="1">
    <location>
        <begin position="1226"/>
        <end position="1236"/>
    </location>
</feature>
<dbReference type="Gene3D" id="2.130.10.10">
    <property type="entry name" value="YVTN repeat-like/Quinoprotein amine dehydrogenase"/>
    <property type="match status" value="1"/>
</dbReference>
<dbReference type="KEGG" id="npl:FGF80_18420"/>
<keyword evidence="2" id="KW-0472">Membrane</keyword>
<dbReference type="PANTHER" id="PTHR34512:SF30">
    <property type="entry name" value="OUTER MEMBRANE PROTEIN ASSEMBLY FACTOR BAMB"/>
    <property type="match status" value="1"/>
</dbReference>
<keyword evidence="5" id="KW-1185">Reference proteome</keyword>
<dbReference type="SUPFAM" id="SSF49464">
    <property type="entry name" value="Carboxypeptidase regulatory domain-like"/>
    <property type="match status" value="1"/>
</dbReference>
<dbReference type="Proteomes" id="UP000307562">
    <property type="component" value="Plasmid pNPA70"/>
</dbReference>
<sequence>MSGKPTACRTNRIWNTSFATCGLRISENTFMTDQTTPSRATRRVATRLTSAPIRTAETIALLATLVAFAATVVMLEVWPPATEANPLTAALFERGGYLEAATIAVVGLITGFQVLNWGRNHAPRVATAGAAGVALVSVLDAAWTGYLFVTFEHDWFWSGTGQASIGLFAALAVAWIARDLVSATWSSLQSPSRGQARALLFAFVMVSSIAAIPLAVGPGTATAMPTNSLSTATATTDNATIYVGSEDNNLYAYDSETGEKKWTFTTGGSLGRSSPTVVDGTVYVGSTDNNLYAVDAGTGEEEWNFTANDYVTSSPTVVDGTVYVGSGDNNLYAVDAGTGEKQWEYSTSGNIGYSSAQVVDGMVYIGSNDGGVHAVDAGTGQQEWKFTTGGSTYASPTLYKDTLYAASKDNNLYAIDPKTGDEKWRFETGDSIVNSPTIKDDTIYIGSVDGSLYAIDSETGQKEWNYSEGVGQISSSATISNDVVYVGASDGSGGGLVHAVDADTGSRVWTHPTNNNAKATPTVSDGVVYVGEYQFYALDAQTGDTLWSTSANGYDSSATVVESGGDRSAGTRTSLGTLGHHGGWTGSFADSITGTVTDQHGDPVPNATVSVWGTNPPNFDESTLTDLNSTIDDLESQLESPLPDGFDEDLQLTGTGGQLSGADTNVVAVHSESDWDLNGRSIPGSGIEYNIDPDLDQPTVTAPSNERVVLSVWDPTESGGAIRDREDAIDSALPGRTTTGTIVVEQLSPTGETRDMRTLETSPVLTANPSFSFSQKTHEAAVTELPAGVYRVYAEGHKETAYLITVGDPDELIDSITSDVQDQIVSLEDREERLSDLLADDRIVRKTTQADANGAFAVDMPSGVETANVHAMRADGTILEGLSDPGMQDLRDAQAGSYNGTFFLPNPEPNTVEPPAQNVSVTVYRSPKVPLGDMESLATLQQWLENQRLNETIDELRTEYDQRFDEMERQGLERVYSDHRTLVETLPGAEERYLNRSEFNTIQNASNLSSTELPTETQHMQVALTGIGEIEPPDLGGENPIDIGGDGIDLEYPLPDGIDPDSISLERHWSNGSVETIDDEFWSVESAGLTGQGQKVVVNDLPISDADPAAFDIRVRGASTGDGGLLPDLGDDPEGLLDDRLSALNPAASGSAPGIDAVDFSSLAPGPSERVNVGIDATDGTGYGSLVDAAAFAPDGTELNATIDPDRDRASFRTDGAGTHSVRLTYENQQGEQFTVSERIDAKEQSRSDPATVRASGSEQSLTGIYAVTGENLEGARLKSNGGTMDVTVVADDSDGPGELNVMPSNAMTGTEHTIDISVVYGSDEQRVSGNIPVNIHLENTRATTLYWRSAADFGGDPITHSGETRFGSVEKPTDGKHVVRTYTEPDGSLTVTAIESAGYLDRASHQASQWLSGLPIPFGMTVPSGEFVGVLGLAGIAVHRRRRDTQ</sequence>
<dbReference type="SMART" id="SM00564">
    <property type="entry name" value="PQQ"/>
    <property type="match status" value="8"/>
</dbReference>
<accession>A0A4P9TJS2</accession>
<keyword evidence="2" id="KW-0812">Transmembrane</keyword>
<feature type="region of interest" description="Disordered" evidence="1">
    <location>
        <begin position="1198"/>
        <end position="1259"/>
    </location>
</feature>
<feature type="transmembrane region" description="Helical" evidence="2">
    <location>
        <begin position="98"/>
        <end position="118"/>
    </location>
</feature>
<protein>
    <recommendedName>
        <fullName evidence="3">Pyrrolo-quinoline quinone repeat domain-containing protein</fullName>
    </recommendedName>
</protein>
<feature type="transmembrane region" description="Helical" evidence="2">
    <location>
        <begin position="59"/>
        <end position="78"/>
    </location>
</feature>
<dbReference type="InterPro" id="IPR018391">
    <property type="entry name" value="PQQ_b-propeller_rpt"/>
</dbReference>
<evidence type="ECO:0000313" key="5">
    <source>
        <dbReference type="Proteomes" id="UP000307562"/>
    </source>
</evidence>
<feature type="transmembrane region" description="Helical" evidence="2">
    <location>
        <begin position="155"/>
        <end position="177"/>
    </location>
</feature>
<keyword evidence="4" id="KW-0614">Plasmid</keyword>
<dbReference type="InterPro" id="IPR008969">
    <property type="entry name" value="CarboxyPept-like_regulatory"/>
</dbReference>
<feature type="transmembrane region" description="Helical" evidence="2">
    <location>
        <begin position="198"/>
        <end position="216"/>
    </location>
</feature>
<keyword evidence="2" id="KW-1133">Transmembrane helix</keyword>
<dbReference type="InterPro" id="IPR015943">
    <property type="entry name" value="WD40/YVTN_repeat-like_dom_sf"/>
</dbReference>
<evidence type="ECO:0000256" key="1">
    <source>
        <dbReference type="SAM" id="MobiDB-lite"/>
    </source>
</evidence>
<feature type="domain" description="Pyrrolo-quinoline quinone repeat" evidence="3">
    <location>
        <begin position="229"/>
        <end position="351"/>
    </location>
</feature>
<evidence type="ECO:0000256" key="2">
    <source>
        <dbReference type="SAM" id="Phobius"/>
    </source>
</evidence>
<dbReference type="InterPro" id="IPR011047">
    <property type="entry name" value="Quinoprotein_ADH-like_sf"/>
</dbReference>
<gene>
    <name evidence="4" type="ORF">FGF80_18420</name>
</gene>
<name>A0A4P9TJS2_9EURY</name>